<feature type="transmembrane region" description="Helical" evidence="8">
    <location>
        <begin position="109"/>
        <end position="129"/>
    </location>
</feature>
<comment type="subcellular location">
    <subcellularLocation>
        <location evidence="1">Membrane</location>
        <topology evidence="1">Multi-pass membrane protein</topology>
    </subcellularLocation>
</comment>
<name>A0AAW2QPB8_9LAMI</name>
<gene>
    <name evidence="9" type="ORF">Sangu_0280900</name>
</gene>
<dbReference type="InterPro" id="IPR044772">
    <property type="entry name" value="NO3_transporter"/>
</dbReference>
<dbReference type="CDD" id="cd17341">
    <property type="entry name" value="MFS_NRT2_like"/>
    <property type="match status" value="1"/>
</dbReference>
<reference evidence="9" key="2">
    <citation type="journal article" date="2024" name="Plant">
        <title>Genomic evolution and insights into agronomic trait innovations of Sesamum species.</title>
        <authorList>
            <person name="Miao H."/>
            <person name="Wang L."/>
            <person name="Qu L."/>
            <person name="Liu H."/>
            <person name="Sun Y."/>
            <person name="Le M."/>
            <person name="Wang Q."/>
            <person name="Wei S."/>
            <person name="Zheng Y."/>
            <person name="Lin W."/>
            <person name="Duan Y."/>
            <person name="Cao H."/>
            <person name="Xiong S."/>
            <person name="Wang X."/>
            <person name="Wei L."/>
            <person name="Li C."/>
            <person name="Ma Q."/>
            <person name="Ju M."/>
            <person name="Zhao R."/>
            <person name="Li G."/>
            <person name="Mu C."/>
            <person name="Tian Q."/>
            <person name="Mei H."/>
            <person name="Zhang T."/>
            <person name="Gao T."/>
            <person name="Zhang H."/>
        </authorList>
    </citation>
    <scope>NUCLEOTIDE SEQUENCE</scope>
    <source>
        <strain evidence="9">G01</strain>
    </source>
</reference>
<comment type="similarity">
    <text evidence="2">Belongs to the major facilitator superfamily. Nitrate/nitrite porter (TC 2.A.1.8) family.</text>
</comment>
<proteinExistence type="inferred from homology"/>
<dbReference type="AlphaFoldDB" id="A0AAW2QPB8"/>
<comment type="caution">
    <text evidence="9">The sequence shown here is derived from an EMBL/GenBank/DDBJ whole genome shotgun (WGS) entry which is preliminary data.</text>
</comment>
<feature type="compositionally biased region" description="Pro residues" evidence="7">
    <location>
        <begin position="354"/>
        <end position="364"/>
    </location>
</feature>
<dbReference type="PANTHER" id="PTHR23515">
    <property type="entry name" value="HIGH-AFFINITY NITRATE TRANSPORTER 2.3"/>
    <property type="match status" value="1"/>
</dbReference>
<keyword evidence="3 8" id="KW-0812">Transmembrane</keyword>
<feature type="region of interest" description="Disordered" evidence="7">
    <location>
        <begin position="278"/>
        <end position="364"/>
    </location>
</feature>
<sequence length="364" mass="40053">MGAVCDLLGPRYGCAFLIMLSAPTVFCMSFVSSAGGYVAVRFMIGFSLATFVSCQYWMSTMFNSKIIGVVNGTAAGWGNMGGGATQLIMPVLYEIIKKTGATPFTAWRIAFFIPGSLHVIMGILVLTLGQDLPDGNLSTLQKKEMLPRINSARTWIFVLLYGYSMGVELSTDNVIAEYFYDRFDLKLHTAGVIAATFGMANIVARPFGGFASDYAGRIFGMRGRLWTLWILQTMEESSVSFWTIVGRNIRHDGCGRELRLRFNTAAILHKLEILHRPRPNLHGDNDSGMHSTSGVGSLPTVGQHVPPPSKSVVEEHYYGSEYTEEEKQKGMHQNSLKFAENSRSERGKRVASAPTPPNTTPTHV</sequence>
<feature type="compositionally biased region" description="Basic and acidic residues" evidence="7">
    <location>
        <begin position="278"/>
        <end position="287"/>
    </location>
</feature>
<organism evidence="9">
    <name type="scientific">Sesamum angustifolium</name>
    <dbReference type="NCBI Taxonomy" id="2727405"/>
    <lineage>
        <taxon>Eukaryota</taxon>
        <taxon>Viridiplantae</taxon>
        <taxon>Streptophyta</taxon>
        <taxon>Embryophyta</taxon>
        <taxon>Tracheophyta</taxon>
        <taxon>Spermatophyta</taxon>
        <taxon>Magnoliopsida</taxon>
        <taxon>eudicotyledons</taxon>
        <taxon>Gunneridae</taxon>
        <taxon>Pentapetalae</taxon>
        <taxon>asterids</taxon>
        <taxon>lamiids</taxon>
        <taxon>Lamiales</taxon>
        <taxon>Pedaliaceae</taxon>
        <taxon>Sesamum</taxon>
    </lineage>
</organism>
<feature type="transmembrane region" description="Helical" evidence="8">
    <location>
        <begin position="150"/>
        <end position="167"/>
    </location>
</feature>
<dbReference type="Pfam" id="PF07690">
    <property type="entry name" value="MFS_1"/>
    <property type="match status" value="1"/>
</dbReference>
<dbReference type="GO" id="GO:0016020">
    <property type="term" value="C:membrane"/>
    <property type="evidence" value="ECO:0007669"/>
    <property type="project" value="UniProtKB-SubCell"/>
</dbReference>
<dbReference type="Gene3D" id="1.20.1250.20">
    <property type="entry name" value="MFS general substrate transporter like domains"/>
    <property type="match status" value="2"/>
</dbReference>
<dbReference type="EMBL" id="JACGWK010000002">
    <property type="protein sequence ID" value="KAL0369628.1"/>
    <property type="molecule type" value="Genomic_DNA"/>
</dbReference>
<evidence type="ECO:0000256" key="4">
    <source>
        <dbReference type="ARBA" id="ARBA00022989"/>
    </source>
</evidence>
<feature type="transmembrane region" description="Helical" evidence="8">
    <location>
        <begin position="12"/>
        <end position="31"/>
    </location>
</feature>
<evidence type="ECO:0000313" key="9">
    <source>
        <dbReference type="EMBL" id="KAL0369628.1"/>
    </source>
</evidence>
<evidence type="ECO:0000256" key="7">
    <source>
        <dbReference type="SAM" id="MobiDB-lite"/>
    </source>
</evidence>
<dbReference type="SUPFAM" id="SSF103473">
    <property type="entry name" value="MFS general substrate transporter"/>
    <property type="match status" value="1"/>
</dbReference>
<feature type="transmembrane region" description="Helical" evidence="8">
    <location>
        <begin position="69"/>
        <end position="89"/>
    </location>
</feature>
<dbReference type="GO" id="GO:0015112">
    <property type="term" value="F:nitrate transmembrane transporter activity"/>
    <property type="evidence" value="ECO:0007669"/>
    <property type="project" value="InterPro"/>
</dbReference>
<evidence type="ECO:0000256" key="8">
    <source>
        <dbReference type="SAM" id="Phobius"/>
    </source>
</evidence>
<accession>A0AAW2QPB8</accession>
<feature type="transmembrane region" description="Helical" evidence="8">
    <location>
        <begin position="187"/>
        <end position="204"/>
    </location>
</feature>
<keyword evidence="5 8" id="KW-0472">Membrane</keyword>
<keyword evidence="4 8" id="KW-1133">Transmembrane helix</keyword>
<feature type="transmembrane region" description="Helical" evidence="8">
    <location>
        <begin position="37"/>
        <end position="57"/>
    </location>
</feature>
<evidence type="ECO:0000256" key="2">
    <source>
        <dbReference type="ARBA" id="ARBA00008432"/>
    </source>
</evidence>
<dbReference type="InterPro" id="IPR011701">
    <property type="entry name" value="MFS"/>
</dbReference>
<evidence type="ECO:0000256" key="1">
    <source>
        <dbReference type="ARBA" id="ARBA00004141"/>
    </source>
</evidence>
<dbReference type="InterPro" id="IPR036259">
    <property type="entry name" value="MFS_trans_sf"/>
</dbReference>
<reference evidence="9" key="1">
    <citation type="submission" date="2020-06" db="EMBL/GenBank/DDBJ databases">
        <authorList>
            <person name="Li T."/>
            <person name="Hu X."/>
            <person name="Zhang T."/>
            <person name="Song X."/>
            <person name="Zhang H."/>
            <person name="Dai N."/>
            <person name="Sheng W."/>
            <person name="Hou X."/>
            <person name="Wei L."/>
        </authorList>
    </citation>
    <scope>NUCLEOTIDE SEQUENCE</scope>
    <source>
        <strain evidence="9">G01</strain>
        <tissue evidence="9">Leaf</tissue>
    </source>
</reference>
<evidence type="ECO:0000256" key="3">
    <source>
        <dbReference type="ARBA" id="ARBA00022692"/>
    </source>
</evidence>
<comment type="similarity">
    <text evidence="6">Belongs to the major facilitator superfamily. Phosphate:H(+) symporter (TC 2.A.1.9) family.</text>
</comment>
<evidence type="ECO:0000256" key="5">
    <source>
        <dbReference type="ARBA" id="ARBA00023136"/>
    </source>
</evidence>
<protein>
    <submittedName>
        <fullName evidence="9">High-affinity nitrate transporter 2.1</fullName>
    </submittedName>
</protein>
<evidence type="ECO:0000256" key="6">
    <source>
        <dbReference type="ARBA" id="ARBA00044504"/>
    </source>
</evidence>